<dbReference type="GeneID" id="23448014"/>
<dbReference type="Proteomes" id="UP001069090">
    <property type="component" value="Unassembled WGS sequence"/>
</dbReference>
<comment type="caution">
    <text evidence="1">The sequence shown here is derived from an EMBL/GenBank/DDBJ whole genome shotgun (WGS) entry which is preliminary data.</text>
</comment>
<dbReference type="AlphaFoldDB" id="A0A9J6RQM2"/>
<dbReference type="EMBL" id="JAPTGG010000013">
    <property type="protein sequence ID" value="MCZ0866456.1"/>
    <property type="molecule type" value="Genomic_DNA"/>
</dbReference>
<reference evidence="1 2" key="1">
    <citation type="submission" date="2022-12" db="EMBL/GenBank/DDBJ databases">
        <title>Dasania phycosphaerae sp. nov., isolated from particulate material of the south coast of Korea.</title>
        <authorList>
            <person name="Jiang Y."/>
        </authorList>
    </citation>
    <scope>NUCLEOTIDE SEQUENCE [LARGE SCALE GENOMIC DNA]</scope>
    <source>
        <strain evidence="1 2">GY-19</strain>
    </source>
</reference>
<name>A0A9J6RQM2_9GAMM</name>
<evidence type="ECO:0000313" key="1">
    <source>
        <dbReference type="EMBL" id="MCZ0866456.1"/>
    </source>
</evidence>
<proteinExistence type="predicted"/>
<organism evidence="1 2">
    <name type="scientific">Dasania phycosphaerae</name>
    <dbReference type="NCBI Taxonomy" id="2950436"/>
    <lineage>
        <taxon>Bacteria</taxon>
        <taxon>Pseudomonadati</taxon>
        <taxon>Pseudomonadota</taxon>
        <taxon>Gammaproteobacteria</taxon>
        <taxon>Cellvibrionales</taxon>
        <taxon>Spongiibacteraceae</taxon>
        <taxon>Dasania</taxon>
    </lineage>
</organism>
<evidence type="ECO:0000313" key="2">
    <source>
        <dbReference type="Proteomes" id="UP001069090"/>
    </source>
</evidence>
<dbReference type="RefSeq" id="WP_004748880.1">
    <property type="nucleotide sequence ID" value="NZ_JAPTGG010000013.1"/>
</dbReference>
<accession>A0A9J6RQM2</accession>
<protein>
    <submittedName>
        <fullName evidence="1">Uncharacterized protein</fullName>
    </submittedName>
</protein>
<gene>
    <name evidence="1" type="ORF">O0V09_14690</name>
</gene>
<sequence>MDVQSSSFRYGLYLDPAPDDEVVPCLKEAEKKAKSLSMDKGGVLVAVWQDGDRVVRLFAGGDEFVPVKL</sequence>
<keyword evidence="2" id="KW-1185">Reference proteome</keyword>